<organism evidence="1 2">
    <name type="scientific">Haloferula sargassicola</name>
    <dbReference type="NCBI Taxonomy" id="490096"/>
    <lineage>
        <taxon>Bacteria</taxon>
        <taxon>Pseudomonadati</taxon>
        <taxon>Verrucomicrobiota</taxon>
        <taxon>Verrucomicrobiia</taxon>
        <taxon>Verrucomicrobiales</taxon>
        <taxon>Verrucomicrobiaceae</taxon>
        <taxon>Haloferula</taxon>
    </lineage>
</organism>
<proteinExistence type="predicted"/>
<protein>
    <recommendedName>
        <fullName evidence="3">PEP-CTERM sorting domain-containing protein</fullName>
    </recommendedName>
</protein>
<dbReference type="RefSeq" id="WP_353566936.1">
    <property type="nucleotide sequence ID" value="NZ_BAABRI010000010.1"/>
</dbReference>
<dbReference type="EMBL" id="BAABRI010000010">
    <property type="protein sequence ID" value="GAA5482807.1"/>
    <property type="molecule type" value="Genomic_DNA"/>
</dbReference>
<name>A0ABP9UQ11_9BACT</name>
<evidence type="ECO:0000313" key="2">
    <source>
        <dbReference type="Proteomes" id="UP001476282"/>
    </source>
</evidence>
<gene>
    <name evidence="1" type="ORF">Hsar01_02031</name>
</gene>
<evidence type="ECO:0000313" key="1">
    <source>
        <dbReference type="EMBL" id="GAA5482807.1"/>
    </source>
</evidence>
<sequence>MKHIRLPIILGAFSSGIVHGAIVQIDLTRNVLGSAGGAGGISSFNPDITGDGVDEDLTAAFSTSATLSSPTITLATAGYNSALSPFAYVRQGGVTPANWGGRGNSPGEFSGLSPFTVTDPKINGNAPTDVWLDLTARNESTGRHYIQINRIIFDDTSTSRPSTVDQDTAYPSIGNVEDGVFTPVPELSSAVFFGLAGTLALLRRR</sequence>
<reference evidence="1 2" key="1">
    <citation type="submission" date="2024-02" db="EMBL/GenBank/DDBJ databases">
        <title>Haloferula sargassicola NBRC 104335.</title>
        <authorList>
            <person name="Ichikawa N."/>
            <person name="Katano-Makiyama Y."/>
            <person name="Hidaka K."/>
        </authorList>
    </citation>
    <scope>NUCLEOTIDE SEQUENCE [LARGE SCALE GENOMIC DNA]</scope>
    <source>
        <strain evidence="1 2">NBRC 104335</strain>
    </source>
</reference>
<comment type="caution">
    <text evidence="1">The sequence shown here is derived from an EMBL/GenBank/DDBJ whole genome shotgun (WGS) entry which is preliminary data.</text>
</comment>
<keyword evidence="2" id="KW-1185">Reference proteome</keyword>
<dbReference type="Proteomes" id="UP001476282">
    <property type="component" value="Unassembled WGS sequence"/>
</dbReference>
<accession>A0ABP9UQ11</accession>
<evidence type="ECO:0008006" key="3">
    <source>
        <dbReference type="Google" id="ProtNLM"/>
    </source>
</evidence>